<dbReference type="EMBL" id="JAKWBL010000003">
    <property type="protein sequence ID" value="MCH5599092.1"/>
    <property type="molecule type" value="Genomic_DNA"/>
</dbReference>
<protein>
    <recommendedName>
        <fullName evidence="4">CcmD family protein</fullName>
    </recommendedName>
</protein>
<name>A0ABS9SL30_9BACT</name>
<dbReference type="Proteomes" id="UP001202248">
    <property type="component" value="Unassembled WGS sequence"/>
</dbReference>
<comment type="caution">
    <text evidence="2">The sequence shown here is derived from an EMBL/GenBank/DDBJ whole genome shotgun (WGS) entry which is preliminary data.</text>
</comment>
<gene>
    <name evidence="2" type="ORF">MKP09_14835</name>
</gene>
<evidence type="ECO:0000256" key="1">
    <source>
        <dbReference type="SAM" id="Phobius"/>
    </source>
</evidence>
<evidence type="ECO:0000313" key="3">
    <source>
        <dbReference type="Proteomes" id="UP001202248"/>
    </source>
</evidence>
<sequence>MVDIYVVIAVLLIILFGLILYLIRVERKIKKLEDADK</sequence>
<reference evidence="2 3" key="1">
    <citation type="submission" date="2022-02" db="EMBL/GenBank/DDBJ databases">
        <authorList>
            <person name="Min J."/>
        </authorList>
    </citation>
    <scope>NUCLEOTIDE SEQUENCE [LARGE SCALE GENOMIC DNA]</scope>
    <source>
        <strain evidence="2 3">GR10-1</strain>
    </source>
</reference>
<keyword evidence="1" id="KW-0472">Membrane</keyword>
<proteinExistence type="predicted"/>
<keyword evidence="1" id="KW-1133">Transmembrane helix</keyword>
<keyword evidence="3" id="KW-1185">Reference proteome</keyword>
<organism evidence="2 3">
    <name type="scientific">Niabella ginsengisoli</name>
    <dbReference type="NCBI Taxonomy" id="522298"/>
    <lineage>
        <taxon>Bacteria</taxon>
        <taxon>Pseudomonadati</taxon>
        <taxon>Bacteroidota</taxon>
        <taxon>Chitinophagia</taxon>
        <taxon>Chitinophagales</taxon>
        <taxon>Chitinophagaceae</taxon>
        <taxon>Niabella</taxon>
    </lineage>
</organism>
<keyword evidence="1" id="KW-0812">Transmembrane</keyword>
<accession>A0ABS9SL30</accession>
<dbReference type="Pfam" id="PF20077">
    <property type="entry name" value="CcmD_alt"/>
    <property type="match status" value="1"/>
</dbReference>
<evidence type="ECO:0008006" key="4">
    <source>
        <dbReference type="Google" id="ProtNLM"/>
    </source>
</evidence>
<feature type="transmembrane region" description="Helical" evidence="1">
    <location>
        <begin position="6"/>
        <end position="23"/>
    </location>
</feature>
<dbReference type="RefSeq" id="WP_240830770.1">
    <property type="nucleotide sequence ID" value="NZ_JAKWBL010000003.1"/>
</dbReference>
<evidence type="ECO:0000313" key="2">
    <source>
        <dbReference type="EMBL" id="MCH5599092.1"/>
    </source>
</evidence>